<keyword evidence="9 10" id="KW-0998">Cell outer membrane</keyword>
<dbReference type="InterPro" id="IPR023996">
    <property type="entry name" value="TonB-dep_OMP_SusC/RagA"/>
</dbReference>
<dbReference type="InterPro" id="IPR037066">
    <property type="entry name" value="Plug_dom_sf"/>
</dbReference>
<keyword evidence="2 10" id="KW-0813">Transport</keyword>
<dbReference type="SUPFAM" id="SSF56935">
    <property type="entry name" value="Porins"/>
    <property type="match status" value="1"/>
</dbReference>
<comment type="subcellular location">
    <subcellularLocation>
        <location evidence="1 10">Cell outer membrane</location>
        <topology evidence="1 10">Multi-pass membrane protein</topology>
    </subcellularLocation>
</comment>
<keyword evidence="7 11" id="KW-0798">TonB box</keyword>
<keyword evidence="4" id="KW-0406">Ion transport</keyword>
<evidence type="ECO:0000256" key="2">
    <source>
        <dbReference type="ARBA" id="ARBA00022448"/>
    </source>
</evidence>
<evidence type="ECO:0000256" key="1">
    <source>
        <dbReference type="ARBA" id="ARBA00004571"/>
    </source>
</evidence>
<evidence type="ECO:0000313" key="15">
    <source>
        <dbReference type="Proteomes" id="UP000238304"/>
    </source>
</evidence>
<keyword evidence="3 10" id="KW-1134">Transmembrane beta strand</keyword>
<dbReference type="SMART" id="SM00965">
    <property type="entry name" value="STN"/>
    <property type="match status" value="1"/>
</dbReference>
<dbReference type="Pfam" id="PF13715">
    <property type="entry name" value="CarbopepD_reg_2"/>
    <property type="match status" value="1"/>
</dbReference>
<dbReference type="InterPro" id="IPR000531">
    <property type="entry name" value="Beta-barrel_TonB"/>
</dbReference>
<sequence>MKKNQVKQLCLFTLFMLWTSFFACAQEEPRINVHLKNASLQEVFQSIEVQTSYRFSYREAVIDNRKDISLQMENVPVSSILEQALTGRNLTYKIVSRTSIVITDKVHQENGEKNRQKTITGFVRDTAGEAIIGASILAEGSSNGTTTDIDGHFSLDVSPGSVLTFSYIGYQPQKVSVKDKSVLEIILKEDTELLDEVVIVGYGTQKKQNLTGATTTVNMDKVLGNRPVTSTGTALRGAIPGLQISNGNGEPGSSNKWSVRGAIGTINEGGGSPLVLVDNVEMDIDMLNPNDIESVTVLKDAASSAIYGARAAFGVILITTKKGSKDNSFRLNFNANWAMSTPMNLPKKATPLQTVEMYKNTGDFSGPQNLDKWINLIKDYRRSPSSYPDGYVMGTEADGDAGIKYSMAETDMIENMMSSAGFQQIYDVVADGGNKNMSYRMSLGYVDEDGILISSKDSYKRYNVTGYIRSDAKSWIKPELDFKYSNSTKKLPETNANFGIWGAAIAFPSYYSIGSGKVDDMVYDYNTPANFIKNAYATNVQQDNLRLTGRFTLTPIKDWNTVAEYTLDKKFYNKKSFNPIYTYLRCQDDVLEQSATETTSFYNVTEEKTNYYSFNLYSTYSLALGEQHFFKAMAGFSQESYKWEQLLSRKANMINQDMPSISGGVGEVYSDDNFSSYTLRSGFFRINYSHADKYLLEVNGRYDGSSKFPTQSRFGLFPSISAAWRISQEPFMKGTERILSNLKLRCSYGTIGNQNIQPYKWLPGMSIRKSSWYLNGGYVYTLNTPDLVSSSFTWEKVKTLDLGLDASFLQNRLNMTFDWYIRDTNGMLAEGSKKPSVLGTTAPLENTANLRTKGWELAVNYNGNVNKDMDYTIGATLYDSRTKITKFDNVSGLLSQHYNGQYINEIWGYTTDRYYTEDDFNPDGSLKKGIPYVDGYSRPNPGDVLYVDHDKSGIIDKGQNTLSNPGDRSIIGNSTPRYQYGITGRISYKNLSFSFLLQGVGKRDLWISNELFWPWFDEYSTLMSSQLNYWTKENANAYFPRIYDKAKKNTSANRLPQTKYLQNGAYLSIRNVTISYKLPKKWLKPTQIAQASVFVSGENIATFDHLPDGLDPEAELDRESARGWTYPYLRKCSAGIKLTF</sequence>
<dbReference type="Gene3D" id="2.40.170.20">
    <property type="entry name" value="TonB-dependent receptor, beta-barrel domain"/>
    <property type="match status" value="1"/>
</dbReference>
<accession>A0ABM6TB64</accession>
<proteinExistence type="inferred from homology"/>
<evidence type="ECO:0000256" key="8">
    <source>
        <dbReference type="ARBA" id="ARBA00023136"/>
    </source>
</evidence>
<dbReference type="Pfam" id="PF00593">
    <property type="entry name" value="TonB_dep_Rec_b-barrel"/>
    <property type="match status" value="1"/>
</dbReference>
<keyword evidence="6" id="KW-0408">Iron</keyword>
<keyword evidence="5 10" id="KW-0812">Transmembrane</keyword>
<protein>
    <submittedName>
        <fullName evidence="14">SusC/RagA family protein</fullName>
    </submittedName>
</protein>
<keyword evidence="12" id="KW-0732">Signal</keyword>
<comment type="similarity">
    <text evidence="10 11">Belongs to the TonB-dependent receptor family.</text>
</comment>
<feature type="domain" description="Secretin/TonB short N-terminal" evidence="13">
    <location>
        <begin position="53"/>
        <end position="105"/>
    </location>
</feature>
<evidence type="ECO:0000256" key="4">
    <source>
        <dbReference type="ARBA" id="ARBA00022496"/>
    </source>
</evidence>
<dbReference type="InterPro" id="IPR023997">
    <property type="entry name" value="TonB-dep_OMP_SusC/RagA_CS"/>
</dbReference>
<dbReference type="InterPro" id="IPR008969">
    <property type="entry name" value="CarboxyPept-like_regulatory"/>
</dbReference>
<dbReference type="Gene3D" id="3.55.50.30">
    <property type="match status" value="1"/>
</dbReference>
<name>A0ABM6TB64_9BACE</name>
<dbReference type="Pfam" id="PF07660">
    <property type="entry name" value="STN"/>
    <property type="match status" value="1"/>
</dbReference>
<dbReference type="Gene3D" id="2.170.130.10">
    <property type="entry name" value="TonB-dependent receptor, plug domain"/>
    <property type="match status" value="1"/>
</dbReference>
<dbReference type="InterPro" id="IPR011662">
    <property type="entry name" value="Secretin/TonB_short_N"/>
</dbReference>
<dbReference type="InterPro" id="IPR012910">
    <property type="entry name" value="Plug_dom"/>
</dbReference>
<keyword evidence="15" id="KW-1185">Reference proteome</keyword>
<evidence type="ECO:0000256" key="12">
    <source>
        <dbReference type="SAM" id="SignalP"/>
    </source>
</evidence>
<evidence type="ECO:0000313" key="14">
    <source>
        <dbReference type="EMBL" id="AVM54058.1"/>
    </source>
</evidence>
<reference evidence="14 15" key="1">
    <citation type="submission" date="2018-02" db="EMBL/GenBank/DDBJ databases">
        <authorList>
            <person name="Holder M.E."/>
            <person name="Ajami N.J."/>
            <person name="Petrosino J.F."/>
        </authorList>
    </citation>
    <scope>NUCLEOTIDE SEQUENCE [LARGE SCALE GENOMIC DNA]</scope>
    <source>
        <strain evidence="14 15">ATCC 33285</strain>
    </source>
</reference>
<dbReference type="Gene3D" id="2.60.40.1120">
    <property type="entry name" value="Carboxypeptidase-like, regulatory domain"/>
    <property type="match status" value="1"/>
</dbReference>
<dbReference type="NCBIfam" id="TIGR04056">
    <property type="entry name" value="OMP_RagA_SusC"/>
    <property type="match status" value="1"/>
</dbReference>
<organism evidence="14 15">
    <name type="scientific">Bacteroides zoogleoformans</name>
    <dbReference type="NCBI Taxonomy" id="28119"/>
    <lineage>
        <taxon>Bacteria</taxon>
        <taxon>Pseudomonadati</taxon>
        <taxon>Bacteroidota</taxon>
        <taxon>Bacteroidia</taxon>
        <taxon>Bacteroidales</taxon>
        <taxon>Bacteroidaceae</taxon>
        <taxon>Bacteroides</taxon>
    </lineage>
</organism>
<dbReference type="Proteomes" id="UP000238304">
    <property type="component" value="Chromosome"/>
</dbReference>
<keyword evidence="8 10" id="KW-0472">Membrane</keyword>
<dbReference type="InterPro" id="IPR036942">
    <property type="entry name" value="Beta-barrel_TonB_sf"/>
</dbReference>
<evidence type="ECO:0000256" key="5">
    <source>
        <dbReference type="ARBA" id="ARBA00022692"/>
    </source>
</evidence>
<dbReference type="EMBL" id="CP027231">
    <property type="protein sequence ID" value="AVM54058.1"/>
    <property type="molecule type" value="Genomic_DNA"/>
</dbReference>
<dbReference type="PROSITE" id="PS52016">
    <property type="entry name" value="TONB_DEPENDENT_REC_3"/>
    <property type="match status" value="1"/>
</dbReference>
<feature type="signal peptide" evidence="12">
    <location>
        <begin position="1"/>
        <end position="25"/>
    </location>
</feature>
<dbReference type="PROSITE" id="PS51257">
    <property type="entry name" value="PROKAR_LIPOPROTEIN"/>
    <property type="match status" value="1"/>
</dbReference>
<evidence type="ECO:0000259" key="13">
    <source>
        <dbReference type="SMART" id="SM00965"/>
    </source>
</evidence>
<evidence type="ECO:0000256" key="11">
    <source>
        <dbReference type="RuleBase" id="RU003357"/>
    </source>
</evidence>
<evidence type="ECO:0000256" key="3">
    <source>
        <dbReference type="ARBA" id="ARBA00022452"/>
    </source>
</evidence>
<evidence type="ECO:0000256" key="10">
    <source>
        <dbReference type="PROSITE-ProRule" id="PRU01360"/>
    </source>
</evidence>
<evidence type="ECO:0000256" key="7">
    <source>
        <dbReference type="ARBA" id="ARBA00023077"/>
    </source>
</evidence>
<dbReference type="SUPFAM" id="SSF49464">
    <property type="entry name" value="Carboxypeptidase regulatory domain-like"/>
    <property type="match status" value="1"/>
</dbReference>
<gene>
    <name evidence="14" type="ORF">C4H11_09380</name>
</gene>
<evidence type="ECO:0000256" key="9">
    <source>
        <dbReference type="ARBA" id="ARBA00023237"/>
    </source>
</evidence>
<dbReference type="RefSeq" id="WP_106043306.1">
    <property type="nucleotide sequence ID" value="NZ_CP027231.1"/>
</dbReference>
<keyword evidence="4" id="KW-0410">Iron transport</keyword>
<dbReference type="NCBIfam" id="TIGR04057">
    <property type="entry name" value="SusC_RagA_signa"/>
    <property type="match status" value="1"/>
</dbReference>
<dbReference type="InterPro" id="IPR039426">
    <property type="entry name" value="TonB-dep_rcpt-like"/>
</dbReference>
<dbReference type="Pfam" id="PF07715">
    <property type="entry name" value="Plug"/>
    <property type="match status" value="1"/>
</dbReference>
<feature type="chain" id="PRO_5045429881" evidence="12">
    <location>
        <begin position="26"/>
        <end position="1140"/>
    </location>
</feature>
<evidence type="ECO:0000256" key="6">
    <source>
        <dbReference type="ARBA" id="ARBA00023004"/>
    </source>
</evidence>